<dbReference type="EMBL" id="CP045351">
    <property type="protein sequence ID" value="QFT28628.1"/>
    <property type="molecule type" value="Genomic_DNA"/>
</dbReference>
<feature type="domain" description="Methyltransferase" evidence="1">
    <location>
        <begin position="36"/>
        <end position="124"/>
    </location>
</feature>
<geneLocation type="plasmid" evidence="3">
    <name>pthaf100_a</name>
</geneLocation>
<dbReference type="RefSeq" id="WP_152432597.1">
    <property type="nucleotide sequence ID" value="NZ_CBCSDK010000016.1"/>
</dbReference>
<gene>
    <name evidence="2" type="primary">cmoA2</name>
    <name evidence="2" type="ORF">FIV01_19700</name>
</gene>
<proteinExistence type="predicted"/>
<dbReference type="SUPFAM" id="SSF53335">
    <property type="entry name" value="S-adenosyl-L-methionine-dependent methyltransferases"/>
    <property type="match status" value="1"/>
</dbReference>
<dbReference type="KEGG" id="vaq:FIV01_19700"/>
<dbReference type="GO" id="GO:0008168">
    <property type="term" value="F:methyltransferase activity"/>
    <property type="evidence" value="ECO:0007669"/>
    <property type="project" value="UniProtKB-KW"/>
</dbReference>
<evidence type="ECO:0000313" key="2">
    <source>
        <dbReference type="EMBL" id="QFT28628.1"/>
    </source>
</evidence>
<evidence type="ECO:0000259" key="1">
    <source>
        <dbReference type="Pfam" id="PF13649"/>
    </source>
</evidence>
<keyword evidence="2" id="KW-0614">Plasmid</keyword>
<reference evidence="2 3" key="1">
    <citation type="submission" date="2019-10" db="EMBL/GenBank/DDBJ databases">
        <title>Complete genome sequence of Vibrio sp. strain THAF100, isolated from non-filtered water from the water column of tank 6 of a marine aquarium containing stony-coral fragments. Water maintained at 26 degree C.</title>
        <authorList>
            <person name="Ruckert C."/>
            <person name="Franco A."/>
            <person name="Kalinowski J."/>
            <person name="Glaeser S."/>
        </authorList>
    </citation>
    <scope>NUCLEOTIDE SEQUENCE [LARGE SCALE GENOMIC DNA]</scope>
    <source>
        <strain evidence="2 3">THAF100</strain>
        <plasmid evidence="3">pthaf100_a</plasmid>
    </source>
</reference>
<dbReference type="Pfam" id="PF13649">
    <property type="entry name" value="Methyltransf_25"/>
    <property type="match status" value="1"/>
</dbReference>
<accession>A0A5P9CQV4</accession>
<dbReference type="CDD" id="cd02440">
    <property type="entry name" value="AdoMet_MTases"/>
    <property type="match status" value="1"/>
</dbReference>
<dbReference type="InterPro" id="IPR029063">
    <property type="entry name" value="SAM-dependent_MTases_sf"/>
</dbReference>
<evidence type="ECO:0000313" key="3">
    <source>
        <dbReference type="Proteomes" id="UP000326936"/>
    </source>
</evidence>
<dbReference type="OrthoDB" id="9804312at2"/>
<dbReference type="Proteomes" id="UP000326936">
    <property type="component" value="Plasmid pTHAF100_a"/>
</dbReference>
<keyword evidence="2" id="KW-0808">Transferase</keyword>
<dbReference type="InterPro" id="IPR041698">
    <property type="entry name" value="Methyltransf_25"/>
</dbReference>
<sequence>MSSKEISAYYDATENSKVREDLRYAVDLVHGERIAIDCGCGAGSDIAFLRSKGFTVYGFDVEEESIKRCAKRYGSDDKVFLSCSDFSSYIYPEASLVVADASLFFCPPSQFEKVWSDICCSLNPNQGVFCGSFLGPEDTMASAQYDKEAFWPEVNVFTEEKLKAIFAGFNVEKWQEHRVSGQTSEGEPHNWHLFSVVATKQKQS</sequence>
<keyword evidence="2" id="KW-0489">Methyltransferase</keyword>
<dbReference type="AlphaFoldDB" id="A0A5P9CQV4"/>
<protein>
    <submittedName>
        <fullName evidence="2">tRNA (Cmo5U34)-methyltransferase</fullName>
    </submittedName>
</protein>
<dbReference type="GO" id="GO:0032259">
    <property type="term" value="P:methylation"/>
    <property type="evidence" value="ECO:0007669"/>
    <property type="project" value="UniProtKB-KW"/>
</dbReference>
<name>A0A5P9CQV4_9VIBR</name>
<organism evidence="2 3">
    <name type="scientific">Vibrio aquimaris</name>
    <dbReference type="NCBI Taxonomy" id="2587862"/>
    <lineage>
        <taxon>Bacteria</taxon>
        <taxon>Pseudomonadati</taxon>
        <taxon>Pseudomonadota</taxon>
        <taxon>Gammaproteobacteria</taxon>
        <taxon>Vibrionales</taxon>
        <taxon>Vibrionaceae</taxon>
        <taxon>Vibrio</taxon>
    </lineage>
</organism>
<dbReference type="Gene3D" id="3.40.50.150">
    <property type="entry name" value="Vaccinia Virus protein VP39"/>
    <property type="match status" value="1"/>
</dbReference>
<keyword evidence="3" id="KW-1185">Reference proteome</keyword>